<proteinExistence type="predicted"/>
<dbReference type="Gene3D" id="3.40.50.300">
    <property type="entry name" value="P-loop containing nucleotide triphosphate hydrolases"/>
    <property type="match status" value="1"/>
</dbReference>
<protein>
    <submittedName>
        <fullName evidence="2">ATP-binding protein</fullName>
    </submittedName>
</protein>
<evidence type="ECO:0000313" key="3">
    <source>
        <dbReference type="Proteomes" id="UP000282674"/>
    </source>
</evidence>
<gene>
    <name evidence="2" type="ORF">EBO15_17065</name>
</gene>
<comment type="caution">
    <text evidence="2">The sequence shown here is derived from an EMBL/GenBank/DDBJ whole genome shotgun (WGS) entry which is preliminary data.</text>
</comment>
<evidence type="ECO:0000256" key="1">
    <source>
        <dbReference type="SAM" id="MobiDB-lite"/>
    </source>
</evidence>
<dbReference type="OrthoDB" id="198115at2"/>
<dbReference type="SUPFAM" id="SSF52540">
    <property type="entry name" value="P-loop containing nucleoside triphosphate hydrolases"/>
    <property type="match status" value="1"/>
</dbReference>
<feature type="compositionally biased region" description="Gly residues" evidence="1">
    <location>
        <begin position="9"/>
        <end position="22"/>
    </location>
</feature>
<dbReference type="GO" id="GO:0005524">
    <property type="term" value="F:ATP binding"/>
    <property type="evidence" value="ECO:0007669"/>
    <property type="project" value="UniProtKB-KW"/>
</dbReference>
<keyword evidence="3" id="KW-1185">Reference proteome</keyword>
<evidence type="ECO:0000313" key="2">
    <source>
        <dbReference type="EMBL" id="RMI43149.1"/>
    </source>
</evidence>
<dbReference type="EMBL" id="RFFG01000027">
    <property type="protein sequence ID" value="RMI43149.1"/>
    <property type="molecule type" value="Genomic_DNA"/>
</dbReference>
<keyword evidence="2" id="KW-0067">ATP-binding</keyword>
<dbReference type="AlphaFoldDB" id="A0A3M2M0B3"/>
<sequence>MTGAPDSPGGPGGPGSPDGAGGPATVWVVAGPPGGGKSTVADLLLARLRPVPALLDKDTLYGPFVAATLDVAGRDPGEREGPWYDEHVKAHEYQGLTATAREIRSHGCPVLLSGPFTGQIRSPERWAQWVGELGGPPVRLVWIRSDPATLRHRLEARGLERDAGKLAAFDAFATRMLPEEPPPVPHEEIDNRLGAATSLADQIASIT</sequence>
<accession>A0A3M2M0B3</accession>
<organism evidence="2 3">
    <name type="scientific">Actinomadura harenae</name>
    <dbReference type="NCBI Taxonomy" id="2483351"/>
    <lineage>
        <taxon>Bacteria</taxon>
        <taxon>Bacillati</taxon>
        <taxon>Actinomycetota</taxon>
        <taxon>Actinomycetes</taxon>
        <taxon>Streptosporangiales</taxon>
        <taxon>Thermomonosporaceae</taxon>
        <taxon>Actinomadura</taxon>
    </lineage>
</organism>
<keyword evidence="2" id="KW-0547">Nucleotide-binding</keyword>
<dbReference type="Pfam" id="PF13671">
    <property type="entry name" value="AAA_33"/>
    <property type="match status" value="1"/>
</dbReference>
<dbReference type="InterPro" id="IPR027417">
    <property type="entry name" value="P-loop_NTPase"/>
</dbReference>
<dbReference type="Proteomes" id="UP000282674">
    <property type="component" value="Unassembled WGS sequence"/>
</dbReference>
<name>A0A3M2M0B3_9ACTN</name>
<reference evidence="2 3" key="1">
    <citation type="submission" date="2018-10" db="EMBL/GenBank/DDBJ databases">
        <title>Isolation from soil.</title>
        <authorList>
            <person name="Hu J."/>
        </authorList>
    </citation>
    <scope>NUCLEOTIDE SEQUENCE [LARGE SCALE GENOMIC DNA]</scope>
    <source>
        <strain evidence="2 3">NEAU-Ht49</strain>
    </source>
</reference>
<feature type="region of interest" description="Disordered" evidence="1">
    <location>
        <begin position="1"/>
        <end position="25"/>
    </location>
</feature>